<evidence type="ECO:0000256" key="2">
    <source>
        <dbReference type="ARBA" id="ARBA00004651"/>
    </source>
</evidence>
<feature type="transmembrane region" description="Helical" evidence="13">
    <location>
        <begin position="208"/>
        <end position="224"/>
    </location>
</feature>
<dbReference type="RefSeq" id="WP_152840798.1">
    <property type="nucleotide sequence ID" value="NZ_WHUG01000014.1"/>
</dbReference>
<keyword evidence="16" id="KW-1185">Reference proteome</keyword>
<keyword evidence="11" id="KW-0482">Metalloprotease</keyword>
<evidence type="ECO:0000256" key="4">
    <source>
        <dbReference type="ARBA" id="ARBA00022475"/>
    </source>
</evidence>
<keyword evidence="6 13" id="KW-0812">Transmembrane</keyword>
<feature type="transmembrane region" description="Helical" evidence="13">
    <location>
        <begin position="181"/>
        <end position="202"/>
    </location>
</feature>
<keyword evidence="9" id="KW-0862">Zinc</keyword>
<dbReference type="GO" id="GO:0008237">
    <property type="term" value="F:metallopeptidase activity"/>
    <property type="evidence" value="ECO:0007669"/>
    <property type="project" value="UniProtKB-KW"/>
</dbReference>
<protein>
    <submittedName>
        <fullName evidence="15">Site-2 protease family protein</fullName>
    </submittedName>
</protein>
<proteinExistence type="inferred from homology"/>
<evidence type="ECO:0000256" key="1">
    <source>
        <dbReference type="ARBA" id="ARBA00001947"/>
    </source>
</evidence>
<dbReference type="GO" id="GO:0005886">
    <property type="term" value="C:plasma membrane"/>
    <property type="evidence" value="ECO:0007669"/>
    <property type="project" value="UniProtKB-SubCell"/>
</dbReference>
<keyword evidence="12 13" id="KW-0472">Membrane</keyword>
<evidence type="ECO:0000256" key="11">
    <source>
        <dbReference type="ARBA" id="ARBA00023049"/>
    </source>
</evidence>
<comment type="caution">
    <text evidence="15">The sequence shown here is derived from an EMBL/GenBank/DDBJ whole genome shotgun (WGS) entry which is preliminary data.</text>
</comment>
<gene>
    <name evidence="15" type="ORF">GEV02_25870</name>
</gene>
<evidence type="ECO:0000256" key="8">
    <source>
        <dbReference type="ARBA" id="ARBA00022801"/>
    </source>
</evidence>
<dbReference type="GO" id="GO:0046872">
    <property type="term" value="F:metal ion binding"/>
    <property type="evidence" value="ECO:0007669"/>
    <property type="project" value="UniProtKB-KW"/>
</dbReference>
<accession>A0A6A7N943</accession>
<evidence type="ECO:0000256" key="10">
    <source>
        <dbReference type="ARBA" id="ARBA00022989"/>
    </source>
</evidence>
<feature type="transmembrane region" description="Helical" evidence="13">
    <location>
        <begin position="140"/>
        <end position="160"/>
    </location>
</feature>
<keyword evidence="5 15" id="KW-0645">Protease</keyword>
<dbReference type="Proteomes" id="UP000440498">
    <property type="component" value="Unassembled WGS sequence"/>
</dbReference>
<evidence type="ECO:0000256" key="7">
    <source>
        <dbReference type="ARBA" id="ARBA00022723"/>
    </source>
</evidence>
<organism evidence="15 16">
    <name type="scientific">Rugamonas aquatica</name>
    <dbReference type="NCBI Taxonomy" id="2743357"/>
    <lineage>
        <taxon>Bacteria</taxon>
        <taxon>Pseudomonadati</taxon>
        <taxon>Pseudomonadota</taxon>
        <taxon>Betaproteobacteria</taxon>
        <taxon>Burkholderiales</taxon>
        <taxon>Oxalobacteraceae</taxon>
        <taxon>Telluria group</taxon>
        <taxon>Rugamonas</taxon>
    </lineage>
</organism>
<dbReference type="InterPro" id="IPR008915">
    <property type="entry name" value="Peptidase_M50"/>
</dbReference>
<comment type="cofactor">
    <cofactor evidence="1">
        <name>Zn(2+)</name>
        <dbReference type="ChEBI" id="CHEBI:29105"/>
    </cofactor>
</comment>
<keyword evidence="7" id="KW-0479">Metal-binding</keyword>
<evidence type="ECO:0000256" key="6">
    <source>
        <dbReference type="ARBA" id="ARBA00022692"/>
    </source>
</evidence>
<keyword evidence="10 13" id="KW-1133">Transmembrane helix</keyword>
<feature type="transmembrane region" description="Helical" evidence="13">
    <location>
        <begin position="57"/>
        <end position="75"/>
    </location>
</feature>
<evidence type="ECO:0000256" key="3">
    <source>
        <dbReference type="ARBA" id="ARBA00007931"/>
    </source>
</evidence>
<dbReference type="GO" id="GO:0006508">
    <property type="term" value="P:proteolysis"/>
    <property type="evidence" value="ECO:0007669"/>
    <property type="project" value="UniProtKB-KW"/>
</dbReference>
<evidence type="ECO:0000256" key="5">
    <source>
        <dbReference type="ARBA" id="ARBA00022670"/>
    </source>
</evidence>
<evidence type="ECO:0000256" key="13">
    <source>
        <dbReference type="SAM" id="Phobius"/>
    </source>
</evidence>
<evidence type="ECO:0000256" key="9">
    <source>
        <dbReference type="ARBA" id="ARBA00022833"/>
    </source>
</evidence>
<dbReference type="AlphaFoldDB" id="A0A6A7N943"/>
<feature type="transmembrane region" description="Helical" evidence="13">
    <location>
        <begin position="12"/>
        <end position="37"/>
    </location>
</feature>
<dbReference type="CDD" id="cd06158">
    <property type="entry name" value="S2P-M50_like_1"/>
    <property type="match status" value="1"/>
</dbReference>
<evidence type="ECO:0000313" key="15">
    <source>
        <dbReference type="EMBL" id="MQA41579.1"/>
    </source>
</evidence>
<dbReference type="PANTHER" id="PTHR35864">
    <property type="entry name" value="ZINC METALLOPROTEASE MJ0611-RELATED"/>
    <property type="match status" value="1"/>
</dbReference>
<name>A0A6A7N943_9BURK</name>
<comment type="similarity">
    <text evidence="3">Belongs to the peptidase M50B family.</text>
</comment>
<keyword evidence="4" id="KW-1003">Cell membrane</keyword>
<dbReference type="PANTHER" id="PTHR35864:SF1">
    <property type="entry name" value="ZINC METALLOPROTEASE YWHC-RELATED"/>
    <property type="match status" value="1"/>
</dbReference>
<reference evidence="15 16" key="1">
    <citation type="submission" date="2019-10" db="EMBL/GenBank/DDBJ databases">
        <title>Two novel species isolated from a subtropical stream in China.</title>
        <authorList>
            <person name="Lu H."/>
        </authorList>
    </citation>
    <scope>NUCLEOTIDE SEQUENCE [LARGE SCALE GENOMIC DNA]</scope>
    <source>
        <strain evidence="15 16">FT29W</strain>
    </source>
</reference>
<evidence type="ECO:0000259" key="14">
    <source>
        <dbReference type="Pfam" id="PF02163"/>
    </source>
</evidence>
<dbReference type="InterPro" id="IPR052348">
    <property type="entry name" value="Metallopeptidase_M50B"/>
</dbReference>
<feature type="transmembrane region" description="Helical" evidence="13">
    <location>
        <begin position="96"/>
        <end position="120"/>
    </location>
</feature>
<dbReference type="Pfam" id="PF02163">
    <property type="entry name" value="Peptidase_M50"/>
    <property type="match status" value="1"/>
</dbReference>
<feature type="domain" description="Peptidase M50" evidence="14">
    <location>
        <begin position="134"/>
        <end position="192"/>
    </location>
</feature>
<dbReference type="EMBL" id="WHUG01000014">
    <property type="protein sequence ID" value="MQA41579.1"/>
    <property type="molecule type" value="Genomic_DNA"/>
</dbReference>
<evidence type="ECO:0000313" key="16">
    <source>
        <dbReference type="Proteomes" id="UP000440498"/>
    </source>
</evidence>
<comment type="subcellular location">
    <subcellularLocation>
        <location evidence="2">Cell membrane</location>
        <topology evidence="2">Multi-pass membrane protein</topology>
    </subcellularLocation>
</comment>
<evidence type="ECO:0000256" key="12">
    <source>
        <dbReference type="ARBA" id="ARBA00023136"/>
    </source>
</evidence>
<sequence>MNETDSIIQTITVYLIPVLFAISLHEAAHGYVARYFGDPTAANEGRLTANPLRHIDPFGTVILPLILSLLHLPALGYAKPVPVDFGRLRNPKKQMALVAAAGPAANFAMGLGWMALWVVMIQALGMPPDDFFVKMAEAGYGVNSAMCIFNLIPLPPLDGGRIVTGILPMPLARKYAQIERYGMYVFIGLILMMQFGLLTGFLVGGMHFLQSIFYVLLYPLIFILS</sequence>
<keyword evidence="8" id="KW-0378">Hydrolase</keyword>
<dbReference type="InterPro" id="IPR044537">
    <property type="entry name" value="Rip2-like"/>
</dbReference>